<reference evidence="1 2" key="1">
    <citation type="submission" date="2024-05" db="EMBL/GenBank/DDBJ databases">
        <authorList>
            <person name="Matzinger S.R."/>
            <person name="Bankers L."/>
            <person name="Rossheim A."/>
            <person name="Hetherington-Rauth M.C."/>
            <person name="Smith A."/>
            <person name="Baird S."/>
            <person name="Polanco D."/>
        </authorList>
    </citation>
    <scope>NUCLEOTIDE SEQUENCE [LARGE SCALE GENOMIC DNA]</scope>
    <source>
        <strain evidence="1 2">2024CJ-00066</strain>
    </source>
</reference>
<sequence length="86" mass="9250">MPNSKRVWKSANLSLQESFFVPIRPSHLETVANSAAAYAAPYPNVEDLPTPVSPTSKILFGHIVCRFAAAIRMALNPVADASALGR</sequence>
<name>A0ABV1JKX4_NEIPO</name>
<protein>
    <submittedName>
        <fullName evidence="1">Uncharacterized protein</fullName>
    </submittedName>
</protein>
<evidence type="ECO:0000313" key="1">
    <source>
        <dbReference type="EMBL" id="MEQ3511115.1"/>
    </source>
</evidence>
<keyword evidence="2" id="KW-1185">Reference proteome</keyword>
<organism evidence="1 2">
    <name type="scientific">Neisseria polysaccharea</name>
    <dbReference type="NCBI Taxonomy" id="489"/>
    <lineage>
        <taxon>Bacteria</taxon>
        <taxon>Pseudomonadati</taxon>
        <taxon>Pseudomonadota</taxon>
        <taxon>Betaproteobacteria</taxon>
        <taxon>Neisseriales</taxon>
        <taxon>Neisseriaceae</taxon>
        <taxon>Neisseria</taxon>
    </lineage>
</organism>
<gene>
    <name evidence="1" type="ORF">ABM124_07330</name>
</gene>
<dbReference type="EMBL" id="JBECZB010000008">
    <property type="protein sequence ID" value="MEQ3511115.1"/>
    <property type="molecule type" value="Genomic_DNA"/>
</dbReference>
<dbReference type="RefSeq" id="WP_308185160.1">
    <property type="nucleotide sequence ID" value="NZ_CAUJPH010000004.1"/>
</dbReference>
<evidence type="ECO:0000313" key="2">
    <source>
        <dbReference type="Proteomes" id="UP001447151"/>
    </source>
</evidence>
<dbReference type="Proteomes" id="UP001447151">
    <property type="component" value="Unassembled WGS sequence"/>
</dbReference>
<comment type="caution">
    <text evidence="1">The sequence shown here is derived from an EMBL/GenBank/DDBJ whole genome shotgun (WGS) entry which is preliminary data.</text>
</comment>
<proteinExistence type="predicted"/>
<accession>A0ABV1JKX4</accession>